<feature type="transmembrane region" description="Helical" evidence="8">
    <location>
        <begin position="7"/>
        <end position="24"/>
    </location>
</feature>
<proteinExistence type="inferred from homology"/>
<evidence type="ECO:0000256" key="1">
    <source>
        <dbReference type="ARBA" id="ARBA00004141"/>
    </source>
</evidence>
<comment type="similarity">
    <text evidence="2">Belongs to the V-ATPase 116 kDa subunit family.</text>
</comment>
<keyword evidence="7 8" id="KW-0472">Membrane</keyword>
<evidence type="ECO:0000256" key="6">
    <source>
        <dbReference type="ARBA" id="ARBA00023065"/>
    </source>
</evidence>
<keyword evidence="6" id="KW-0406">Ion transport</keyword>
<evidence type="ECO:0000313" key="10">
    <source>
        <dbReference type="WBParaSite" id="jg2485"/>
    </source>
</evidence>
<dbReference type="AlphaFoldDB" id="A0A915E1C3"/>
<reference evidence="10" key="1">
    <citation type="submission" date="2022-11" db="UniProtKB">
        <authorList>
            <consortium name="WormBaseParasite"/>
        </authorList>
    </citation>
    <scope>IDENTIFICATION</scope>
</reference>
<evidence type="ECO:0000256" key="7">
    <source>
        <dbReference type="ARBA" id="ARBA00023136"/>
    </source>
</evidence>
<dbReference type="GO" id="GO:0033179">
    <property type="term" value="C:proton-transporting V-type ATPase, V0 domain"/>
    <property type="evidence" value="ECO:0007669"/>
    <property type="project" value="InterPro"/>
</dbReference>
<keyword evidence="9" id="KW-1185">Reference proteome</keyword>
<evidence type="ECO:0000256" key="4">
    <source>
        <dbReference type="ARBA" id="ARBA00022692"/>
    </source>
</evidence>
<protein>
    <submittedName>
        <fullName evidence="10">Uncharacterized protein</fullName>
    </submittedName>
</protein>
<evidence type="ECO:0000256" key="3">
    <source>
        <dbReference type="ARBA" id="ARBA00022448"/>
    </source>
</evidence>
<accession>A0A915E1C3</accession>
<name>A0A915E1C3_9BILA</name>
<keyword evidence="5 8" id="KW-1133">Transmembrane helix</keyword>
<evidence type="ECO:0000256" key="8">
    <source>
        <dbReference type="SAM" id="Phobius"/>
    </source>
</evidence>
<dbReference type="Proteomes" id="UP000887574">
    <property type="component" value="Unplaced"/>
</dbReference>
<comment type="subcellular location">
    <subcellularLocation>
        <location evidence="1">Membrane</location>
        <topology evidence="1">Multi-pass membrane protein</topology>
    </subcellularLocation>
</comment>
<sequence>MFFGGRYIILLMGLFSLHAGVIYNDIYAKSFNILVAPGKSIPTVLIAFMAQPKILLHRRTIPIRHGPRMESG</sequence>
<dbReference type="Pfam" id="PF01496">
    <property type="entry name" value="V_ATPase_I"/>
    <property type="match status" value="1"/>
</dbReference>
<evidence type="ECO:0000313" key="9">
    <source>
        <dbReference type="Proteomes" id="UP000887574"/>
    </source>
</evidence>
<feature type="transmembrane region" description="Helical" evidence="8">
    <location>
        <begin position="30"/>
        <end position="50"/>
    </location>
</feature>
<evidence type="ECO:0000256" key="5">
    <source>
        <dbReference type="ARBA" id="ARBA00022989"/>
    </source>
</evidence>
<keyword evidence="3" id="KW-0813">Transport</keyword>
<keyword evidence="4 8" id="KW-0812">Transmembrane</keyword>
<evidence type="ECO:0000256" key="2">
    <source>
        <dbReference type="ARBA" id="ARBA00009904"/>
    </source>
</evidence>
<dbReference type="WBParaSite" id="jg2485">
    <property type="protein sequence ID" value="jg2485"/>
    <property type="gene ID" value="jg2485"/>
</dbReference>
<dbReference type="GO" id="GO:0046961">
    <property type="term" value="F:proton-transporting ATPase activity, rotational mechanism"/>
    <property type="evidence" value="ECO:0007669"/>
    <property type="project" value="InterPro"/>
</dbReference>
<dbReference type="InterPro" id="IPR002490">
    <property type="entry name" value="V-ATPase_116kDa_su"/>
</dbReference>
<organism evidence="9 10">
    <name type="scientific">Ditylenchus dipsaci</name>
    <dbReference type="NCBI Taxonomy" id="166011"/>
    <lineage>
        <taxon>Eukaryota</taxon>
        <taxon>Metazoa</taxon>
        <taxon>Ecdysozoa</taxon>
        <taxon>Nematoda</taxon>
        <taxon>Chromadorea</taxon>
        <taxon>Rhabditida</taxon>
        <taxon>Tylenchina</taxon>
        <taxon>Tylenchomorpha</taxon>
        <taxon>Sphaerularioidea</taxon>
        <taxon>Anguinidae</taxon>
        <taxon>Anguininae</taxon>
        <taxon>Ditylenchus</taxon>
    </lineage>
</organism>